<dbReference type="InterPro" id="IPR017871">
    <property type="entry name" value="ABC_transporter-like_CS"/>
</dbReference>
<evidence type="ECO:0000313" key="7">
    <source>
        <dbReference type="EMBL" id="MDC5696399.1"/>
    </source>
</evidence>
<comment type="subcellular location">
    <subcellularLocation>
        <location evidence="1">Cell membrane</location>
        <topology evidence="1">Peripheral membrane protein</topology>
    </subcellularLocation>
</comment>
<evidence type="ECO:0000256" key="1">
    <source>
        <dbReference type="ARBA" id="ARBA00004202"/>
    </source>
</evidence>
<comment type="caution">
    <text evidence="7">The sequence shown here is derived from an EMBL/GenBank/DDBJ whole genome shotgun (WGS) entry which is preliminary data.</text>
</comment>
<proteinExistence type="predicted"/>
<gene>
    <name evidence="7" type="ORF">OO014_03955</name>
</gene>
<evidence type="ECO:0000256" key="4">
    <source>
        <dbReference type="ARBA" id="ARBA00022840"/>
    </source>
</evidence>
<dbReference type="SMART" id="SM00382">
    <property type="entry name" value="AAA"/>
    <property type="match status" value="1"/>
</dbReference>
<name>A0ABT5GE50_9MICO</name>
<dbReference type="GO" id="GO:0005524">
    <property type="term" value="F:ATP binding"/>
    <property type="evidence" value="ECO:0007669"/>
    <property type="project" value="UniProtKB-KW"/>
</dbReference>
<dbReference type="Proteomes" id="UP001150259">
    <property type="component" value="Unassembled WGS sequence"/>
</dbReference>
<protein>
    <submittedName>
        <fullName evidence="7">ATP-binding cassette domain-containing protein</fullName>
    </submittedName>
</protein>
<dbReference type="PROSITE" id="PS00211">
    <property type="entry name" value="ABC_TRANSPORTER_1"/>
    <property type="match status" value="1"/>
</dbReference>
<evidence type="ECO:0000259" key="6">
    <source>
        <dbReference type="PROSITE" id="PS50893"/>
    </source>
</evidence>
<organism evidence="7 8">
    <name type="scientific">Intrasporangium calvum</name>
    <dbReference type="NCBI Taxonomy" id="53358"/>
    <lineage>
        <taxon>Bacteria</taxon>
        <taxon>Bacillati</taxon>
        <taxon>Actinomycetota</taxon>
        <taxon>Actinomycetes</taxon>
        <taxon>Micrococcales</taxon>
        <taxon>Intrasporangiaceae</taxon>
        <taxon>Intrasporangium</taxon>
    </lineage>
</organism>
<evidence type="ECO:0000256" key="5">
    <source>
        <dbReference type="ARBA" id="ARBA00023251"/>
    </source>
</evidence>
<sequence length="334" mass="36454">MTRPDHDAPTSPTGQAGPIIEVTNLVRDYGGLGRKSRRVRAVDHISFGIQPGEAVGYIGANGAGKSTTIKLLMGILRPTAGQVRTCGLDPMRRRIDVARQVGVVFGQRSQLWWDLPLRESFTILAAIHRLDPAAARDRTARLVDELEMGGQLATPVRSLSLGQRMRAEIAAALLHSPRLLVLDEPTIGLDVLSKQRLREFLVEERRERGTTLLLTTHDMGDVERLCSRVLVVDHGRLAYDGTLPGLAATVGAERLLVIDLAEPTRPLQDVPGARLVAVESDGLRQRLAFDGARTTAAAVLTEVSRRATIRDLAVEEPDIEDVVRRIYASSAGQR</sequence>
<dbReference type="InterPro" id="IPR050763">
    <property type="entry name" value="ABC_transporter_ATP-binding"/>
</dbReference>
<dbReference type="Pfam" id="PF00005">
    <property type="entry name" value="ABC_tran"/>
    <property type="match status" value="1"/>
</dbReference>
<evidence type="ECO:0000256" key="3">
    <source>
        <dbReference type="ARBA" id="ARBA00022741"/>
    </source>
</evidence>
<evidence type="ECO:0000313" key="8">
    <source>
        <dbReference type="Proteomes" id="UP001150259"/>
    </source>
</evidence>
<evidence type="ECO:0000256" key="2">
    <source>
        <dbReference type="ARBA" id="ARBA00022448"/>
    </source>
</evidence>
<reference evidence="7 8" key="1">
    <citation type="submission" date="2022-11" db="EMBL/GenBank/DDBJ databases">
        <title>Anaerobic phenanthrene biodegradation by a DNRA strain PheN6.</title>
        <authorList>
            <person name="Zhang Z."/>
        </authorList>
    </citation>
    <scope>NUCLEOTIDE SEQUENCE [LARGE SCALE GENOMIC DNA]</scope>
    <source>
        <strain evidence="7 8">PheN6</strain>
    </source>
</reference>
<dbReference type="SUPFAM" id="SSF52540">
    <property type="entry name" value="P-loop containing nucleoside triphosphate hydrolases"/>
    <property type="match status" value="1"/>
</dbReference>
<keyword evidence="8" id="KW-1185">Reference proteome</keyword>
<keyword evidence="2" id="KW-0813">Transport</keyword>
<dbReference type="PROSITE" id="PS50893">
    <property type="entry name" value="ABC_TRANSPORTER_2"/>
    <property type="match status" value="1"/>
</dbReference>
<dbReference type="PANTHER" id="PTHR42711:SF1">
    <property type="entry name" value="ABC-TRANSPORT PROTEIN, ATP-BINDING COMPONENT"/>
    <property type="match status" value="1"/>
</dbReference>
<dbReference type="InterPro" id="IPR003593">
    <property type="entry name" value="AAA+_ATPase"/>
</dbReference>
<keyword evidence="4 7" id="KW-0067">ATP-binding</keyword>
<feature type="domain" description="ABC transporter" evidence="6">
    <location>
        <begin position="20"/>
        <end position="259"/>
    </location>
</feature>
<dbReference type="EMBL" id="JAPFQL010000011">
    <property type="protein sequence ID" value="MDC5696399.1"/>
    <property type="molecule type" value="Genomic_DNA"/>
</dbReference>
<dbReference type="InterPro" id="IPR003439">
    <property type="entry name" value="ABC_transporter-like_ATP-bd"/>
</dbReference>
<keyword evidence="3" id="KW-0547">Nucleotide-binding</keyword>
<dbReference type="PANTHER" id="PTHR42711">
    <property type="entry name" value="ABC TRANSPORTER ATP-BINDING PROTEIN"/>
    <property type="match status" value="1"/>
</dbReference>
<dbReference type="InterPro" id="IPR027417">
    <property type="entry name" value="P-loop_NTPase"/>
</dbReference>
<accession>A0ABT5GE50</accession>
<keyword evidence="5" id="KW-0046">Antibiotic resistance</keyword>
<dbReference type="RefSeq" id="WP_272460976.1">
    <property type="nucleotide sequence ID" value="NZ_JAPFQL010000011.1"/>
</dbReference>
<dbReference type="Gene3D" id="3.40.50.300">
    <property type="entry name" value="P-loop containing nucleotide triphosphate hydrolases"/>
    <property type="match status" value="1"/>
</dbReference>